<dbReference type="AlphaFoldDB" id="A0A5C5V980"/>
<evidence type="ECO:0000259" key="2">
    <source>
        <dbReference type="Pfam" id="PF00248"/>
    </source>
</evidence>
<dbReference type="PANTHER" id="PTHR43625:SF40">
    <property type="entry name" value="ALDO-KETO REDUCTASE YAKC [NADP(+)]"/>
    <property type="match status" value="1"/>
</dbReference>
<organism evidence="3 4">
    <name type="scientific">Blastopirellula retiformator</name>
    <dbReference type="NCBI Taxonomy" id="2527970"/>
    <lineage>
        <taxon>Bacteria</taxon>
        <taxon>Pseudomonadati</taxon>
        <taxon>Planctomycetota</taxon>
        <taxon>Planctomycetia</taxon>
        <taxon>Pirellulales</taxon>
        <taxon>Pirellulaceae</taxon>
        <taxon>Blastopirellula</taxon>
    </lineage>
</organism>
<dbReference type="SUPFAM" id="SSF51430">
    <property type="entry name" value="NAD(P)-linked oxidoreductase"/>
    <property type="match status" value="1"/>
</dbReference>
<dbReference type="Pfam" id="PF00248">
    <property type="entry name" value="Aldo_ket_red"/>
    <property type="match status" value="1"/>
</dbReference>
<dbReference type="EMBL" id="SJPF01000002">
    <property type="protein sequence ID" value="TWT34417.1"/>
    <property type="molecule type" value="Genomic_DNA"/>
</dbReference>
<dbReference type="InterPro" id="IPR023210">
    <property type="entry name" value="NADP_OxRdtase_dom"/>
</dbReference>
<feature type="domain" description="NADP-dependent oxidoreductase" evidence="2">
    <location>
        <begin position="16"/>
        <end position="309"/>
    </location>
</feature>
<evidence type="ECO:0000256" key="1">
    <source>
        <dbReference type="ARBA" id="ARBA00023002"/>
    </source>
</evidence>
<keyword evidence="1 3" id="KW-0560">Oxidoreductase</keyword>
<comment type="caution">
    <text evidence="3">The sequence shown here is derived from an EMBL/GenBank/DDBJ whole genome shotgun (WGS) entry which is preliminary data.</text>
</comment>
<dbReference type="GO" id="GO:0016491">
    <property type="term" value="F:oxidoreductase activity"/>
    <property type="evidence" value="ECO:0007669"/>
    <property type="project" value="UniProtKB-KW"/>
</dbReference>
<dbReference type="GO" id="GO:0005737">
    <property type="term" value="C:cytoplasm"/>
    <property type="evidence" value="ECO:0007669"/>
    <property type="project" value="TreeGrafter"/>
</dbReference>
<reference evidence="3 4" key="1">
    <citation type="submission" date="2019-02" db="EMBL/GenBank/DDBJ databases">
        <title>Deep-cultivation of Planctomycetes and their phenomic and genomic characterization uncovers novel biology.</title>
        <authorList>
            <person name="Wiegand S."/>
            <person name="Jogler M."/>
            <person name="Boedeker C."/>
            <person name="Pinto D."/>
            <person name="Vollmers J."/>
            <person name="Rivas-Marin E."/>
            <person name="Kohn T."/>
            <person name="Peeters S.H."/>
            <person name="Heuer A."/>
            <person name="Rast P."/>
            <person name="Oberbeckmann S."/>
            <person name="Bunk B."/>
            <person name="Jeske O."/>
            <person name="Meyerdierks A."/>
            <person name="Storesund J.E."/>
            <person name="Kallscheuer N."/>
            <person name="Luecker S."/>
            <person name="Lage O.M."/>
            <person name="Pohl T."/>
            <person name="Merkel B.J."/>
            <person name="Hornburger P."/>
            <person name="Mueller R.-W."/>
            <person name="Bruemmer F."/>
            <person name="Labrenz M."/>
            <person name="Spormann A.M."/>
            <person name="Op Den Camp H."/>
            <person name="Overmann J."/>
            <person name="Amann R."/>
            <person name="Jetten M.S.M."/>
            <person name="Mascher T."/>
            <person name="Medema M.H."/>
            <person name="Devos D.P."/>
            <person name="Kaster A.-K."/>
            <person name="Ovreas L."/>
            <person name="Rohde M."/>
            <person name="Galperin M.Y."/>
            <person name="Jogler C."/>
        </authorList>
    </citation>
    <scope>NUCLEOTIDE SEQUENCE [LARGE SCALE GENOMIC DNA]</scope>
    <source>
        <strain evidence="3 4">Enr8</strain>
    </source>
</reference>
<dbReference type="CDD" id="cd19076">
    <property type="entry name" value="AKR_AKR13A_13D"/>
    <property type="match status" value="1"/>
</dbReference>
<protein>
    <submittedName>
        <fullName evidence="3">General stress protein 69</fullName>
        <ecNumber evidence="3">1.1.1.-</ecNumber>
    </submittedName>
</protein>
<evidence type="ECO:0000313" key="4">
    <source>
        <dbReference type="Proteomes" id="UP000318878"/>
    </source>
</evidence>
<dbReference type="Gene3D" id="3.20.20.100">
    <property type="entry name" value="NADP-dependent oxidoreductase domain"/>
    <property type="match status" value="1"/>
</dbReference>
<keyword evidence="4" id="KW-1185">Reference proteome</keyword>
<name>A0A5C5V980_9BACT</name>
<accession>A0A5C5V980</accession>
<proteinExistence type="predicted"/>
<dbReference type="InterPro" id="IPR036812">
    <property type="entry name" value="NAD(P)_OxRdtase_dom_sf"/>
</dbReference>
<gene>
    <name evidence="3" type="primary">yhdN_2</name>
    <name evidence="3" type="ORF">Enr8_18250</name>
</gene>
<dbReference type="RefSeq" id="WP_146430652.1">
    <property type="nucleotide sequence ID" value="NZ_SJPF01000002.1"/>
</dbReference>
<dbReference type="Proteomes" id="UP000318878">
    <property type="component" value="Unassembled WGS sequence"/>
</dbReference>
<dbReference type="PANTHER" id="PTHR43625">
    <property type="entry name" value="AFLATOXIN B1 ALDEHYDE REDUCTASE"/>
    <property type="match status" value="1"/>
</dbReference>
<dbReference type="OrthoDB" id="9804790at2"/>
<dbReference type="EC" id="1.1.1.-" evidence="3"/>
<sequence length="330" mass="36794">MKFQHIGEERVPVSALALGCMGMTDLYGVRNDKESIATIHAALDAGVNFLDTSDMYGPHTNEVLVGDAISSRREDAFVATKFGIVRDPDDPQKRGTCGRPDYVKWSCEGSLQRLGIETIDLYYQHRIDPNVPVEETVGAMKELVAEGKVRFLGLSEASLETIKRSQAVHPIASLQTEYSIWSRDAEDAGVIDYCRANGILFVSCSPLGRGFLTGQVTKFEDLAEDDYRRHSPRFQGENFQKNLEVLDRLREIASGRGMTPAQFALAWVMTKEPLMVPLFGTKKVKYLQENLRALEFTLTAEEMAQIEEVAPEGAFAGTRYTQELMKLVNA</sequence>
<dbReference type="InterPro" id="IPR050791">
    <property type="entry name" value="Aldo-Keto_reductase"/>
</dbReference>
<evidence type="ECO:0000313" key="3">
    <source>
        <dbReference type="EMBL" id="TWT34417.1"/>
    </source>
</evidence>